<dbReference type="Pfam" id="PF14322">
    <property type="entry name" value="SusD-like_3"/>
    <property type="match status" value="1"/>
</dbReference>
<dbReference type="RefSeq" id="WP_377503385.1">
    <property type="nucleotide sequence ID" value="NZ_JBHULU010000004.1"/>
</dbReference>
<reference evidence="10" key="1">
    <citation type="journal article" date="2019" name="Int. J. Syst. Evol. Microbiol.">
        <title>The Global Catalogue of Microorganisms (GCM) 10K type strain sequencing project: providing services to taxonomists for standard genome sequencing and annotation.</title>
        <authorList>
            <consortium name="The Broad Institute Genomics Platform"/>
            <consortium name="The Broad Institute Genome Sequencing Center for Infectious Disease"/>
            <person name="Wu L."/>
            <person name="Ma J."/>
        </authorList>
    </citation>
    <scope>NUCLEOTIDE SEQUENCE [LARGE SCALE GENOMIC DNA]</scope>
    <source>
        <strain evidence="10">KCTC 42498</strain>
    </source>
</reference>
<evidence type="ECO:0000259" key="8">
    <source>
        <dbReference type="Pfam" id="PF14322"/>
    </source>
</evidence>
<keyword evidence="3 6" id="KW-0732">Signal</keyword>
<dbReference type="Gene3D" id="1.25.40.390">
    <property type="match status" value="1"/>
</dbReference>
<feature type="domain" description="SusD-like N-terminal" evidence="8">
    <location>
        <begin position="27"/>
        <end position="230"/>
    </location>
</feature>
<dbReference type="Gene3D" id="2.20.20.130">
    <property type="match status" value="1"/>
</dbReference>
<sequence length="474" mass="52224">MKVYKNLRYVALSLGLLFSTSACDDALDVQPQDELVSDIALENINDFRLALNGVYSGLTSGSYYGAAMEINLAYLSDNARRSVDNRGQGAELYNYTFNANTGDAAAMWSAMYRVVDRANIILTRIDAVEGTQAEKDQIKGEALMARALAYHDLVRLFAKSYDATPDASHLGVPILLESKISEPARNTVKEVYDQINEDLAAAKALMKDGAKAPSKFTPTAANALSARVALYQKNYPKVVEYATAALNAKGVANMTTFANMWEQGNATGEAYVKLTMEVGNTRLGEAFYEVILNTAFINPTEELLNLYDKEDDVRYTSYFTSIPGREAGENIVTKYTDLDSNQPGLTDIYLLRAGEMLLSRAEAYARLGQDDLALADLNTLRSNRIEGYVAVTGLTGQALLDAIITERRKELAYEGHRYFDLKRLNRALTRGADCSAAPQSNCTIPAGNFRFTFPIPQDEVFANKNIVQNEGYTQ</sequence>
<keyword evidence="10" id="KW-1185">Reference proteome</keyword>
<feature type="domain" description="RagB/SusD" evidence="7">
    <location>
        <begin position="314"/>
        <end position="472"/>
    </location>
</feature>
<comment type="subcellular location">
    <subcellularLocation>
        <location evidence="1">Cell outer membrane</location>
    </subcellularLocation>
</comment>
<feature type="chain" id="PRO_5045537082" evidence="6">
    <location>
        <begin position="25"/>
        <end position="474"/>
    </location>
</feature>
<accession>A0ABW5IHQ8</accession>
<keyword evidence="5" id="KW-0998">Cell outer membrane</keyword>
<dbReference type="InterPro" id="IPR011990">
    <property type="entry name" value="TPR-like_helical_dom_sf"/>
</dbReference>
<evidence type="ECO:0000256" key="3">
    <source>
        <dbReference type="ARBA" id="ARBA00022729"/>
    </source>
</evidence>
<dbReference type="EMBL" id="JBHULU010000004">
    <property type="protein sequence ID" value="MFD2512925.1"/>
    <property type="molecule type" value="Genomic_DNA"/>
</dbReference>
<proteinExistence type="inferred from homology"/>
<evidence type="ECO:0000256" key="5">
    <source>
        <dbReference type="ARBA" id="ARBA00023237"/>
    </source>
</evidence>
<comment type="caution">
    <text evidence="9">The sequence shown here is derived from an EMBL/GenBank/DDBJ whole genome shotgun (WGS) entry which is preliminary data.</text>
</comment>
<evidence type="ECO:0000313" key="10">
    <source>
        <dbReference type="Proteomes" id="UP001597544"/>
    </source>
</evidence>
<feature type="signal peptide" evidence="6">
    <location>
        <begin position="1"/>
        <end position="24"/>
    </location>
</feature>
<protein>
    <submittedName>
        <fullName evidence="9">RagB/SusD family nutrient uptake outer membrane protein</fullName>
    </submittedName>
</protein>
<comment type="similarity">
    <text evidence="2">Belongs to the SusD family.</text>
</comment>
<organism evidence="9 10">
    <name type="scientific">Pontibacter locisalis</name>
    <dbReference type="NCBI Taxonomy" id="1719035"/>
    <lineage>
        <taxon>Bacteria</taxon>
        <taxon>Pseudomonadati</taxon>
        <taxon>Bacteroidota</taxon>
        <taxon>Cytophagia</taxon>
        <taxon>Cytophagales</taxon>
        <taxon>Hymenobacteraceae</taxon>
        <taxon>Pontibacter</taxon>
    </lineage>
</organism>
<evidence type="ECO:0000256" key="1">
    <source>
        <dbReference type="ARBA" id="ARBA00004442"/>
    </source>
</evidence>
<dbReference type="Proteomes" id="UP001597544">
    <property type="component" value="Unassembled WGS sequence"/>
</dbReference>
<dbReference type="InterPro" id="IPR012944">
    <property type="entry name" value="SusD_RagB_dom"/>
</dbReference>
<dbReference type="Pfam" id="PF07980">
    <property type="entry name" value="SusD_RagB"/>
    <property type="match status" value="1"/>
</dbReference>
<evidence type="ECO:0000256" key="2">
    <source>
        <dbReference type="ARBA" id="ARBA00006275"/>
    </source>
</evidence>
<keyword evidence="4" id="KW-0472">Membrane</keyword>
<dbReference type="Gene3D" id="1.25.40.900">
    <property type="match status" value="1"/>
</dbReference>
<dbReference type="InterPro" id="IPR033985">
    <property type="entry name" value="SusD-like_N"/>
</dbReference>
<evidence type="ECO:0000259" key="7">
    <source>
        <dbReference type="Pfam" id="PF07980"/>
    </source>
</evidence>
<evidence type="ECO:0000313" key="9">
    <source>
        <dbReference type="EMBL" id="MFD2512925.1"/>
    </source>
</evidence>
<evidence type="ECO:0000256" key="6">
    <source>
        <dbReference type="SAM" id="SignalP"/>
    </source>
</evidence>
<dbReference type="SUPFAM" id="SSF48452">
    <property type="entry name" value="TPR-like"/>
    <property type="match status" value="1"/>
</dbReference>
<gene>
    <name evidence="9" type="ORF">ACFSRY_03540</name>
</gene>
<name>A0ABW5IHQ8_9BACT</name>
<evidence type="ECO:0000256" key="4">
    <source>
        <dbReference type="ARBA" id="ARBA00023136"/>
    </source>
</evidence>
<dbReference type="CDD" id="cd08977">
    <property type="entry name" value="SusD"/>
    <property type="match status" value="1"/>
</dbReference>
<dbReference type="PROSITE" id="PS51257">
    <property type="entry name" value="PROKAR_LIPOPROTEIN"/>
    <property type="match status" value="1"/>
</dbReference>